<dbReference type="InterPro" id="IPR038740">
    <property type="entry name" value="BioF2-like_GNAT_dom"/>
</dbReference>
<keyword evidence="3" id="KW-1185">Reference proteome</keyword>
<proteinExistence type="predicted"/>
<dbReference type="Pfam" id="PF13480">
    <property type="entry name" value="Acetyltransf_6"/>
    <property type="match status" value="1"/>
</dbReference>
<dbReference type="InterPro" id="IPR038764">
    <property type="entry name" value="GNAT_N_AcTrfase_prd"/>
</dbReference>
<dbReference type="PANTHER" id="PTHR41700">
    <property type="entry name" value="GCN5-RELATED N-ACETYLTRANSFERASE"/>
    <property type="match status" value="1"/>
</dbReference>
<organism evidence="2 3">
    <name type="scientific">Amycolatopsis methanolica 239</name>
    <dbReference type="NCBI Taxonomy" id="1068978"/>
    <lineage>
        <taxon>Bacteria</taxon>
        <taxon>Bacillati</taxon>
        <taxon>Actinomycetota</taxon>
        <taxon>Actinomycetes</taxon>
        <taxon>Pseudonocardiales</taxon>
        <taxon>Pseudonocardiaceae</taxon>
        <taxon>Amycolatopsis</taxon>
        <taxon>Amycolatopsis methanolica group</taxon>
    </lineage>
</organism>
<evidence type="ECO:0000259" key="1">
    <source>
        <dbReference type="Pfam" id="PF13480"/>
    </source>
</evidence>
<dbReference type="SUPFAM" id="SSF55729">
    <property type="entry name" value="Acyl-CoA N-acyltransferases (Nat)"/>
    <property type="match status" value="1"/>
</dbReference>
<dbReference type="eggNOG" id="COG3375">
    <property type="taxonomic scope" value="Bacteria"/>
</dbReference>
<dbReference type="KEGG" id="amq:AMETH_3898"/>
<feature type="domain" description="BioF2-like acetyltransferase" evidence="1">
    <location>
        <begin position="10"/>
        <end position="125"/>
    </location>
</feature>
<evidence type="ECO:0000313" key="3">
    <source>
        <dbReference type="Proteomes" id="UP000062973"/>
    </source>
</evidence>
<dbReference type="Gene3D" id="3.40.630.30">
    <property type="match status" value="1"/>
</dbReference>
<dbReference type="Proteomes" id="UP000062973">
    <property type="component" value="Chromosome"/>
</dbReference>
<dbReference type="PATRIC" id="fig|1068978.7.peg.4176"/>
<reference evidence="2 3" key="1">
    <citation type="submission" date="2014-07" db="EMBL/GenBank/DDBJ databases">
        <title>Whole Genome Sequence of the Amycolatopsis methanolica 239.</title>
        <authorList>
            <person name="Tang B."/>
        </authorList>
    </citation>
    <scope>NUCLEOTIDE SEQUENCE [LARGE SCALE GENOMIC DNA]</scope>
    <source>
        <strain evidence="2 3">239</strain>
    </source>
</reference>
<dbReference type="OrthoDB" id="9797990at2"/>
<dbReference type="EMBL" id="CP009110">
    <property type="protein sequence ID" value="AIJ23990.1"/>
    <property type="molecule type" value="Genomic_DNA"/>
</dbReference>
<dbReference type="PANTHER" id="PTHR41700:SF1">
    <property type="entry name" value="N-ACETYLTRANSFERASE DOMAIN-CONTAINING PROTEIN"/>
    <property type="match status" value="1"/>
</dbReference>
<dbReference type="InterPro" id="IPR016181">
    <property type="entry name" value="Acyl_CoA_acyltransferase"/>
</dbReference>
<dbReference type="RefSeq" id="WP_017982829.1">
    <property type="nucleotide sequence ID" value="NZ_AQUL01000001.1"/>
</dbReference>
<protein>
    <recommendedName>
        <fullName evidence="1">BioF2-like acetyltransferase domain-containing protein</fullName>
    </recommendedName>
</protein>
<name>A0A076MZ96_AMYME</name>
<accession>A0A076MZ96</accession>
<dbReference type="AlphaFoldDB" id="A0A076MZ96"/>
<dbReference type="HOGENOM" id="CLU_061573_0_0_11"/>
<dbReference type="STRING" id="1068978.AMETH_3898"/>
<gene>
    <name evidence="2" type="ORF">AMETH_3898</name>
</gene>
<evidence type="ECO:0000313" key="2">
    <source>
        <dbReference type="EMBL" id="AIJ23990.1"/>
    </source>
</evidence>
<sequence length="279" mass="30053">MRTSPEEAAAKAAVAAGVRVREVAELRELEAVYRLFDLIWRPDPANPPVTTELMRALTKAGNYVSGAFVGDELVGACVGFFGTPGVMHSHIAGVAPVMAGRSVGLALKLHQRAWALPRGISVIEWTFDPLVSRNAYFNLGKLAAEAVEYLPNFYGGMHDHINGDDDTDRLLVHWRIGAPEVEAACDGTPRRVSAPPGAVVALGVENDTPRAGSLDGPALLVAAPRDIETLRRADPRLAWQWRIAVRDTLGTLLAEGARVAGFDRTGWYVVTRVAKEDSA</sequence>